<dbReference type="RefSeq" id="XP_028528087.1">
    <property type="nucleotide sequence ID" value="XM_028671435.1"/>
</dbReference>
<feature type="transmembrane region" description="Helical" evidence="1">
    <location>
        <begin position="415"/>
        <end position="437"/>
    </location>
</feature>
<dbReference type="OrthoDB" id="372195at2759"/>
<keyword evidence="3" id="KW-1185">Reference proteome</keyword>
<dbReference type="OMA" id="NYMAASH"/>
<evidence type="ECO:0000256" key="1">
    <source>
        <dbReference type="SAM" id="Phobius"/>
    </source>
</evidence>
<sequence>MINFETFLLVNNKILKSYSFFENVLTYYILRRLVKYLLVKHSKNYTIEICSCNELNVNNLFYSKNINFYKIENDKLLLNFFRIILREKKTDFKIYFNKHDICLDNHSYKWNDNILKILFFYYNQLKKKNKFKYYRNFFLSFSTYILSLLHYENNIIKKKDKILFLFLFLLFFTTNSSKKKKNRLRKPNILNKKNKNNIFFNDYQELYDILYIHFNKVKIKDIQKLLKNHLFHIYIFNENGNGEKKNEKKKVLILCKETLFYLNEICANYMKFFNMDYKISNLKINEQLLKSFCLFKSFHNKYRSLSFSKNSIMNIKKNNFCHLYVLLKYVYKNKFISIECMKKITYFLRKNIFSPLYFRKYLKLFYYKFFYNYKKLTNNCYVAKYKNMKKCQKKKRLSIIETNYIEKKKKKKCSFTIICIYICLIYNINYYNLYYYLISLLKKYKTLSFHEKISYFIDELAKIDAKCHYIWNIKNILFYFYVDMYLKENCKIIKNGKNERNTSNIFLFFLRIIISSNKYKIYKKKKKLIFTKNIIKTKIYNKKGGFKKHIIEKLYNKRNENSLLDFGYNVIYYKNRNKHKYVILKNFLEYLNKNFDSFFKILECKSHNYMAASHIFILYNFLFFFCFKKKKKIKNNFHSKLYSMKKNFYKKYKIILHKNIYYYAFHNMYLLLYIQKIYYFLIEYLNNFFFVIFKKNMYTYNLNSLIFQKSYNKHIFPNDYKFYRKNYYNCGDIYEIYNVYNNNYLHCCKFNNPYKKKNNSIVTKIGKYSSFYHNVDNINNTYSDSICNNYNYCNPKKNLNKLAICKNCMDNVNKNYFLNTTIRNKSIYIKNTYLEIYIFLRKKNYGEDINFYFLYNRIKFFLINFKTTLKDMIKFLSKYYNENYYFSFYTNALRNIFYCICNYNFFFHELFYNLIIPLLFQNSCSNKKKKKKKTVITLFRDFDCYFMKELKFLKKHYMITKIKYEKKYKHTKINNHLIRRYLNKNKSYYKCIINHKKWITNNFHIFSINKNPDIYSILISFNKIKNKKKEKQNDNFSVKQFYFIYLKCVITLIHEHSINVYHTLKKHFYTEKNILEHINNRCNNLSNHFNKINTDLKISNTYNYLNYTKHNTSKNRTVKNNISINNQDNNIINDNNKDNNVNNNEKYNKVIYYLNLKENLNFLYKIYIDIFQFFEILRKNNFIFFYILKNIAHLSKKIKKNIFFLKFFFSINFLMFLCEHTYIFYLLKEIYKILNIVFSKKFYIYN</sequence>
<evidence type="ECO:0000313" key="2">
    <source>
        <dbReference type="EMBL" id="CRG95276.1"/>
    </source>
</evidence>
<dbReference type="Proteomes" id="UP000220797">
    <property type="component" value="Unassembled WGS sequence"/>
</dbReference>
<dbReference type="EMBL" id="CVMV01000033">
    <property type="protein sequence ID" value="CRG95276.1"/>
    <property type="molecule type" value="Genomic_DNA"/>
</dbReference>
<feature type="transmembrane region" description="Helical" evidence="1">
    <location>
        <begin position="660"/>
        <end position="681"/>
    </location>
</feature>
<evidence type="ECO:0000313" key="3">
    <source>
        <dbReference type="Proteomes" id="UP000220797"/>
    </source>
</evidence>
<protein>
    <submittedName>
        <fullName evidence="2">Uncharacterized protein</fullName>
    </submittedName>
</protein>
<dbReference type="AlphaFoldDB" id="A0A1J1GS69"/>
<feature type="transmembrane region" description="Helical" evidence="1">
    <location>
        <begin position="1203"/>
        <end position="1225"/>
    </location>
</feature>
<organism evidence="2 3">
    <name type="scientific">Plasmodium gallinaceum</name>
    <dbReference type="NCBI Taxonomy" id="5849"/>
    <lineage>
        <taxon>Eukaryota</taxon>
        <taxon>Sar</taxon>
        <taxon>Alveolata</taxon>
        <taxon>Apicomplexa</taxon>
        <taxon>Aconoidasida</taxon>
        <taxon>Haemosporida</taxon>
        <taxon>Plasmodiidae</taxon>
        <taxon>Plasmodium</taxon>
        <taxon>Plasmodium (Haemamoeba)</taxon>
    </lineage>
</organism>
<feature type="transmembrane region" description="Helical" evidence="1">
    <location>
        <begin position="609"/>
        <end position="627"/>
    </location>
</feature>
<dbReference type="VEuPathDB" id="PlasmoDB:PGAL8A_00004100"/>
<reference evidence="2" key="1">
    <citation type="submission" date="2015-04" db="EMBL/GenBank/DDBJ databases">
        <authorList>
            <consortium name="Pathogen Informatics"/>
        </authorList>
    </citation>
    <scope>NUCLEOTIDE SEQUENCE [LARGE SCALE GENOMIC DNA]</scope>
    <source>
        <strain evidence="2">8A</strain>
    </source>
</reference>
<name>A0A1J1GS69_PLAGA</name>
<feature type="transmembrane region" description="Helical" evidence="1">
    <location>
        <begin position="162"/>
        <end position="177"/>
    </location>
</feature>
<feature type="transmembrane region" description="Helical" evidence="1">
    <location>
        <begin position="133"/>
        <end position="150"/>
    </location>
</feature>
<dbReference type="GeneID" id="39728563"/>
<comment type="caution">
    <text evidence="2">The sequence shown here is derived from an EMBL/GenBank/DDBJ whole genome shotgun (WGS) entry which is preliminary data.</text>
</comment>
<keyword evidence="1" id="KW-0812">Transmembrane</keyword>
<accession>A0A1J1GS69</accession>
<keyword evidence="1" id="KW-1133">Transmembrane helix</keyword>
<keyword evidence="1" id="KW-0472">Membrane</keyword>
<proteinExistence type="predicted"/>
<gene>
    <name evidence="2" type="ORF">PGAL8A_00004100</name>
</gene>